<keyword evidence="2" id="KW-1185">Reference proteome</keyword>
<organism evidence="1 2">
    <name type="scientific">Gordonia asplenii</name>
    <dbReference type="NCBI Taxonomy" id="2725283"/>
    <lineage>
        <taxon>Bacteria</taxon>
        <taxon>Bacillati</taxon>
        <taxon>Actinomycetota</taxon>
        <taxon>Actinomycetes</taxon>
        <taxon>Mycobacteriales</taxon>
        <taxon>Gordoniaceae</taxon>
        <taxon>Gordonia</taxon>
    </lineage>
</organism>
<name>A0A848KXP3_9ACTN</name>
<proteinExistence type="predicted"/>
<accession>A0A848KXP3</accession>
<dbReference type="RefSeq" id="WP_170192733.1">
    <property type="nucleotide sequence ID" value="NZ_JABBNB010000002.1"/>
</dbReference>
<evidence type="ECO:0000313" key="2">
    <source>
        <dbReference type="Proteomes" id="UP000550729"/>
    </source>
</evidence>
<evidence type="ECO:0000313" key="1">
    <source>
        <dbReference type="EMBL" id="NMO00228.1"/>
    </source>
</evidence>
<reference evidence="1 2" key="1">
    <citation type="submission" date="2020-04" db="EMBL/GenBank/DDBJ databases">
        <title>Gordonia sp. nov. TBRC 11910.</title>
        <authorList>
            <person name="Suriyachadkun C."/>
        </authorList>
    </citation>
    <scope>NUCLEOTIDE SEQUENCE [LARGE SCALE GENOMIC DNA]</scope>
    <source>
        <strain evidence="1 2">TBRC 11910</strain>
    </source>
</reference>
<dbReference type="AlphaFoldDB" id="A0A848KXP3"/>
<dbReference type="Proteomes" id="UP000550729">
    <property type="component" value="Unassembled WGS sequence"/>
</dbReference>
<protein>
    <submittedName>
        <fullName evidence="1">Uncharacterized protein</fullName>
    </submittedName>
</protein>
<sequence>MDQTRSLLDSIALYEPNFDPTAWTVDDALTAMTMLDEVDGDDEDDLGRRAAGIASARWWLEYCGDAQIWRGENVDREMILSLFGKALSEMGDPSDKDDFDSDMFADVEYTESFELQRDALAQSPIVSRFAKFLDWYDRHGRPMPGEASVEKLEALYAGLGLTPDGENMMADLKSIAVMWSWVVVSGPEPQERWHDDGDASAMPFDVQFGIVSARISDVIEWEIADDTSSDLSDDEARRLAGQVGLALRALLLAAVVEEPIFIADWEHDVAASDSRLLPAVAAECRKRIEILIAEGVLSVVDGRWTLVPGLKAVVEDAVALDDMFASGVVGDDFLPDD</sequence>
<comment type="caution">
    <text evidence="1">The sequence shown here is derived from an EMBL/GenBank/DDBJ whole genome shotgun (WGS) entry which is preliminary data.</text>
</comment>
<dbReference type="EMBL" id="JABBNB010000002">
    <property type="protein sequence ID" value="NMO00228.1"/>
    <property type="molecule type" value="Genomic_DNA"/>
</dbReference>
<gene>
    <name evidence="1" type="ORF">HH308_03250</name>
</gene>